<accession>A0A835ZPH9</accession>
<dbReference type="InterPro" id="IPR023796">
    <property type="entry name" value="Serpin_dom"/>
</dbReference>
<sequence>MSSGPVHLISGAKEPQLSGVLSHGSLDGNEVSEGSQVSVTDSWNRSADLQAGLGGDPLENVVRADEAQDTIKGPPALWEKPFIPFLTAPHNFCVDEDTTVKVPTMLQDTQHHWYLHDREDGAGGRGFDSQDANKMEQLAPEESFHKAVLEVDEVGTQAAGATSSFVTFWPWDNHQALWFNQLFLVVIFSTNAQSIFFLGKVVNPTKP</sequence>
<organism evidence="3 4">
    <name type="scientific">Ovis aries</name>
    <name type="common">Sheep</name>
    <dbReference type="NCBI Taxonomy" id="9940"/>
    <lineage>
        <taxon>Eukaryota</taxon>
        <taxon>Metazoa</taxon>
        <taxon>Chordata</taxon>
        <taxon>Craniata</taxon>
        <taxon>Vertebrata</taxon>
        <taxon>Euteleostomi</taxon>
        <taxon>Mammalia</taxon>
        <taxon>Eutheria</taxon>
        <taxon>Laurasiatheria</taxon>
        <taxon>Artiodactyla</taxon>
        <taxon>Ruminantia</taxon>
        <taxon>Pecora</taxon>
        <taxon>Bovidae</taxon>
        <taxon>Caprinae</taxon>
        <taxon>Ovis</taxon>
    </lineage>
</organism>
<dbReference type="Gene3D" id="2.10.310.10">
    <property type="entry name" value="Serpins superfamily"/>
    <property type="match status" value="1"/>
</dbReference>
<protein>
    <recommendedName>
        <fullName evidence="2">Serpin domain-containing protein</fullName>
    </recommendedName>
</protein>
<dbReference type="InterPro" id="IPR042185">
    <property type="entry name" value="Serpin_sf_2"/>
</dbReference>
<dbReference type="EMBL" id="JAEMGP010000018">
    <property type="protein sequence ID" value="KAG5198330.1"/>
    <property type="molecule type" value="Genomic_DNA"/>
</dbReference>
<dbReference type="Gene3D" id="2.30.39.10">
    <property type="entry name" value="Alpha-1-antitrypsin, domain 1"/>
    <property type="match status" value="1"/>
</dbReference>
<dbReference type="SUPFAM" id="SSF56574">
    <property type="entry name" value="Serpins"/>
    <property type="match status" value="1"/>
</dbReference>
<comment type="caution">
    <text evidence="3">The sequence shown here is derived from an EMBL/GenBank/DDBJ whole genome shotgun (WGS) entry which is preliminary data.</text>
</comment>
<proteinExistence type="predicted"/>
<gene>
    <name evidence="3" type="ORF">JEQ12_008020</name>
</gene>
<evidence type="ECO:0000313" key="3">
    <source>
        <dbReference type="EMBL" id="KAG5198330.1"/>
    </source>
</evidence>
<dbReference type="Pfam" id="PF00079">
    <property type="entry name" value="Serpin"/>
    <property type="match status" value="1"/>
</dbReference>
<dbReference type="InterPro" id="IPR036186">
    <property type="entry name" value="Serpin_sf"/>
</dbReference>
<dbReference type="Proteomes" id="UP000664991">
    <property type="component" value="Unassembled WGS sequence"/>
</dbReference>
<evidence type="ECO:0000259" key="2">
    <source>
        <dbReference type="Pfam" id="PF00079"/>
    </source>
</evidence>
<feature type="domain" description="Serpin" evidence="2">
    <location>
        <begin position="133"/>
        <end position="204"/>
    </location>
</feature>
<name>A0A835ZPH9_SHEEP</name>
<evidence type="ECO:0000313" key="4">
    <source>
        <dbReference type="Proteomes" id="UP000664991"/>
    </source>
</evidence>
<reference evidence="3 4" key="1">
    <citation type="submission" date="2020-12" db="EMBL/GenBank/DDBJ databases">
        <title>De novo assembly of Tibetan sheep genome.</title>
        <authorList>
            <person name="Li X."/>
        </authorList>
    </citation>
    <scope>NUCLEOTIDE SEQUENCE [LARGE SCALE GENOMIC DNA]</scope>
    <source>
        <tissue evidence="3">Heart</tissue>
    </source>
</reference>
<dbReference type="Gene3D" id="6.20.40.10">
    <property type="match status" value="1"/>
</dbReference>
<evidence type="ECO:0000256" key="1">
    <source>
        <dbReference type="SAM" id="MobiDB-lite"/>
    </source>
</evidence>
<dbReference type="AlphaFoldDB" id="A0A835ZPH9"/>
<feature type="region of interest" description="Disordered" evidence="1">
    <location>
        <begin position="1"/>
        <end position="40"/>
    </location>
</feature>